<feature type="compositionally biased region" description="Polar residues" evidence="1">
    <location>
        <begin position="180"/>
        <end position="190"/>
    </location>
</feature>
<feature type="compositionally biased region" description="Polar residues" evidence="1">
    <location>
        <begin position="55"/>
        <end position="66"/>
    </location>
</feature>
<organism evidence="2 3">
    <name type="scientific">Timema podura</name>
    <name type="common">Walking stick</name>
    <dbReference type="NCBI Taxonomy" id="61482"/>
    <lineage>
        <taxon>Eukaryota</taxon>
        <taxon>Metazoa</taxon>
        <taxon>Ecdysozoa</taxon>
        <taxon>Arthropoda</taxon>
        <taxon>Hexapoda</taxon>
        <taxon>Insecta</taxon>
        <taxon>Pterygota</taxon>
        <taxon>Neoptera</taxon>
        <taxon>Polyneoptera</taxon>
        <taxon>Phasmatodea</taxon>
        <taxon>Timematodea</taxon>
        <taxon>Timematoidea</taxon>
        <taxon>Timematidae</taxon>
        <taxon>Timema</taxon>
    </lineage>
</organism>
<protein>
    <submittedName>
        <fullName evidence="2">Uncharacterized protein</fullName>
    </submittedName>
</protein>
<gene>
    <name evidence="2" type="ORF">TPAB3V08_LOCUS3089</name>
</gene>
<keyword evidence="3" id="KW-1185">Reference proteome</keyword>
<feature type="compositionally biased region" description="Low complexity" evidence="1">
    <location>
        <begin position="109"/>
        <end position="131"/>
    </location>
</feature>
<dbReference type="EMBL" id="CAJPIN010003355">
    <property type="protein sequence ID" value="CAG2056092.1"/>
    <property type="molecule type" value="Genomic_DNA"/>
</dbReference>
<name>A0ABN7NNA8_TIMPD</name>
<comment type="caution">
    <text evidence="2">The sequence shown here is derived from an EMBL/GenBank/DDBJ whole genome shotgun (WGS) entry which is preliminary data.</text>
</comment>
<feature type="region of interest" description="Disordered" evidence="1">
    <location>
        <begin position="177"/>
        <end position="199"/>
    </location>
</feature>
<reference evidence="2" key="1">
    <citation type="submission" date="2021-03" db="EMBL/GenBank/DDBJ databases">
        <authorList>
            <person name="Tran Van P."/>
        </authorList>
    </citation>
    <scope>NUCLEOTIDE SEQUENCE</scope>
</reference>
<evidence type="ECO:0000256" key="1">
    <source>
        <dbReference type="SAM" id="MobiDB-lite"/>
    </source>
</evidence>
<proteinExistence type="predicted"/>
<evidence type="ECO:0000313" key="2">
    <source>
        <dbReference type="EMBL" id="CAG2056092.1"/>
    </source>
</evidence>
<evidence type="ECO:0000313" key="3">
    <source>
        <dbReference type="Proteomes" id="UP001153148"/>
    </source>
</evidence>
<sequence>MWSLTKPPNSRCQLVQSDTADDLPTGHDTCFLLHLSEILLAASRDSHTGDLPCQSKASTARWPSQDTAAALPATEAPEERKDDVCPWDSVQDLTSQPGDPAKGGPQQPKKNSASSRKNSSQMDSGGSSSDVSVAVVDVSERLRKCCVVEAPLEERVVARIQTVRKYSTVSFGRVTDSRRSSVTNRPSVSSIEDVMPQGAPEDATKRMNKLSINVSRDPCQPPKKSGRKWSLAPTSCINTVPLLEVRDVMEPQAGPSDITTARPPQRQRSNDVCPWEDELVLKCCEGKMLGLEESKVVKASSKVLRGQDAGFGGEFVMLAPLHSVTFLVQYQVIPVLKDSSSPTEHRHSDLESVGLLVQTLS</sequence>
<feature type="region of interest" description="Disordered" evidence="1">
    <location>
        <begin position="46"/>
        <end position="131"/>
    </location>
</feature>
<dbReference type="Proteomes" id="UP001153148">
    <property type="component" value="Unassembled WGS sequence"/>
</dbReference>
<accession>A0ABN7NNA8</accession>